<dbReference type="PANTHER" id="PTHR43081:SF1">
    <property type="entry name" value="ADENYLATE CYCLASE, TERMINAL-DIFFERENTIATION SPECIFIC"/>
    <property type="match status" value="1"/>
</dbReference>
<dbReference type="SMART" id="SM01080">
    <property type="entry name" value="CHASE2"/>
    <property type="match status" value="1"/>
</dbReference>
<dbReference type="GO" id="GO:0035556">
    <property type="term" value="P:intracellular signal transduction"/>
    <property type="evidence" value="ECO:0007669"/>
    <property type="project" value="InterPro"/>
</dbReference>
<protein>
    <submittedName>
        <fullName evidence="9">Adenylate/guanylate cyclase domain-containing protein</fullName>
    </submittedName>
</protein>
<evidence type="ECO:0000256" key="7">
    <source>
        <dbReference type="SAM" id="Phobius"/>
    </source>
</evidence>
<feature type="transmembrane region" description="Helical" evidence="7">
    <location>
        <begin position="367"/>
        <end position="388"/>
    </location>
</feature>
<proteinExistence type="inferred from homology"/>
<evidence type="ECO:0000256" key="1">
    <source>
        <dbReference type="ARBA" id="ARBA00004196"/>
    </source>
</evidence>
<dbReference type="InterPro" id="IPR029787">
    <property type="entry name" value="Nucleotide_cyclase"/>
</dbReference>
<dbReference type="GO" id="GO:0004016">
    <property type="term" value="F:adenylate cyclase activity"/>
    <property type="evidence" value="ECO:0007669"/>
    <property type="project" value="UniProtKB-ARBA"/>
</dbReference>
<evidence type="ECO:0000259" key="8">
    <source>
        <dbReference type="PROSITE" id="PS50125"/>
    </source>
</evidence>
<dbReference type="InterPro" id="IPR050697">
    <property type="entry name" value="Adenylyl/Guanylyl_Cyclase_3/4"/>
</dbReference>
<comment type="similarity">
    <text evidence="2">Belongs to the adenylyl cyclase class-3 family.</text>
</comment>
<evidence type="ECO:0000256" key="3">
    <source>
        <dbReference type="ARBA" id="ARBA00022475"/>
    </source>
</evidence>
<dbReference type="CDD" id="cd07302">
    <property type="entry name" value="CHD"/>
    <property type="match status" value="1"/>
</dbReference>
<accession>A0A7M3V9M1</accession>
<dbReference type="AlphaFoldDB" id="A0A7M3V9M1"/>
<name>A0A7M3V9M1_9BACT</name>
<comment type="subcellular location">
    <subcellularLocation>
        <location evidence="1">Cell envelope</location>
    </subcellularLocation>
</comment>
<feature type="transmembrane region" description="Helical" evidence="7">
    <location>
        <begin position="340"/>
        <end position="361"/>
    </location>
</feature>
<dbReference type="KEGG" id="smax:FJR03_01315"/>
<dbReference type="EMBL" id="CP041165">
    <property type="protein sequence ID" value="QOP40454.1"/>
    <property type="molecule type" value="Genomic_DNA"/>
</dbReference>
<evidence type="ECO:0000256" key="4">
    <source>
        <dbReference type="ARBA" id="ARBA00022692"/>
    </source>
</evidence>
<evidence type="ECO:0000313" key="9">
    <source>
        <dbReference type="EMBL" id="QOP40454.1"/>
    </source>
</evidence>
<dbReference type="SUPFAM" id="SSF55073">
    <property type="entry name" value="Nucleotide cyclase"/>
    <property type="match status" value="1"/>
</dbReference>
<feature type="domain" description="Guanylate cyclase" evidence="8">
    <location>
        <begin position="429"/>
        <end position="562"/>
    </location>
</feature>
<feature type="transmembrane region" description="Helical" evidence="7">
    <location>
        <begin position="313"/>
        <end position="333"/>
    </location>
</feature>
<dbReference type="RefSeq" id="WP_193113879.1">
    <property type="nucleotide sequence ID" value="NZ_CP041165.1"/>
</dbReference>
<dbReference type="PANTHER" id="PTHR43081">
    <property type="entry name" value="ADENYLATE CYCLASE, TERMINAL-DIFFERENTIATION SPECIFIC-RELATED"/>
    <property type="match status" value="1"/>
</dbReference>
<evidence type="ECO:0000256" key="5">
    <source>
        <dbReference type="ARBA" id="ARBA00022989"/>
    </source>
</evidence>
<dbReference type="SMART" id="SM00044">
    <property type="entry name" value="CYCc"/>
    <property type="match status" value="1"/>
</dbReference>
<dbReference type="Gene3D" id="3.30.70.1230">
    <property type="entry name" value="Nucleotide cyclase"/>
    <property type="match status" value="1"/>
</dbReference>
<dbReference type="GO" id="GO:0030313">
    <property type="term" value="C:cell envelope"/>
    <property type="evidence" value="ECO:0007669"/>
    <property type="project" value="UniProtKB-SubCell"/>
</dbReference>
<evidence type="ECO:0000256" key="2">
    <source>
        <dbReference type="ARBA" id="ARBA00005381"/>
    </source>
</evidence>
<organism evidence="9 10">
    <name type="scientific">Sulfurimonas marina</name>
    <dbReference type="NCBI Taxonomy" id="2590551"/>
    <lineage>
        <taxon>Bacteria</taxon>
        <taxon>Pseudomonadati</taxon>
        <taxon>Campylobacterota</taxon>
        <taxon>Epsilonproteobacteria</taxon>
        <taxon>Campylobacterales</taxon>
        <taxon>Sulfurimonadaceae</taxon>
        <taxon>Sulfurimonas</taxon>
    </lineage>
</organism>
<evidence type="ECO:0000313" key="10">
    <source>
        <dbReference type="Proteomes" id="UP000593910"/>
    </source>
</evidence>
<keyword evidence="5 7" id="KW-1133">Transmembrane helix</keyword>
<dbReference type="GO" id="GO:0006171">
    <property type="term" value="P:cAMP biosynthetic process"/>
    <property type="evidence" value="ECO:0007669"/>
    <property type="project" value="TreeGrafter"/>
</dbReference>
<dbReference type="FunFam" id="3.30.70.1230:FF:000016">
    <property type="entry name" value="Adenylate/guanylate cyclase domain-containing protein"/>
    <property type="match status" value="1"/>
</dbReference>
<keyword evidence="3" id="KW-1003">Cell membrane</keyword>
<gene>
    <name evidence="9" type="ORF">FJR03_01315</name>
</gene>
<keyword evidence="10" id="KW-1185">Reference proteome</keyword>
<keyword evidence="4 7" id="KW-0812">Transmembrane</keyword>
<dbReference type="InterPro" id="IPR007890">
    <property type="entry name" value="CHASE2"/>
</dbReference>
<dbReference type="Pfam" id="PF05226">
    <property type="entry name" value="CHASE2"/>
    <property type="match status" value="1"/>
</dbReference>
<dbReference type="Pfam" id="PF00211">
    <property type="entry name" value="Guanylate_cyc"/>
    <property type="match status" value="1"/>
</dbReference>
<reference evidence="9 10" key="1">
    <citation type="submission" date="2019-06" db="EMBL/GenBank/DDBJ databases">
        <title>Sulfurimonas gotlandica sp. nov., a chemoautotrophic and psychrotolerant epsilonproteobacterium isolated from a pelagic redoxcline, and an emended description of the genus Sulfurimonas.</title>
        <authorList>
            <person name="Wang S."/>
            <person name="Jiang L."/>
            <person name="Shao Z."/>
        </authorList>
    </citation>
    <scope>NUCLEOTIDE SEQUENCE [LARGE SCALE GENOMIC DNA]</scope>
    <source>
        <strain evidence="9 10">B2</strain>
    </source>
</reference>
<dbReference type="Proteomes" id="UP000593910">
    <property type="component" value="Chromosome"/>
</dbReference>
<keyword evidence="6 7" id="KW-0472">Membrane</keyword>
<dbReference type="InterPro" id="IPR001054">
    <property type="entry name" value="A/G_cyclase"/>
</dbReference>
<sequence>MRFSVVAFLTVLFVLFLQFEKIELLESFAQRFNDINFQLTQKKINPDVVVVAIDEKSVNHFGRWPWDRAILGEGIAKLQDADVLAFDMVFSEPTSSDDKFSEALSGLDNTICGFFLRTNATQEMDESQLDILQNSSLDLLQTKMEEGNKFLKADYAELNVEPILDSCNLQGAFSTLSSSDKLYRFYPTAFYLHNSLYPSLGLQSLRLKFNSDVDRKKVTTLLLNQQEIPVNEHGFTRLNFYKKNDYKTISFLDLYNGDVKSAELKDKIVLFGVTEMGIGDVVPTPIGNLYGVYIHYTFLSNFLNKELIFEAQWLNLVFTAMMILLVLLYILFMKKVFSRVVAYLLSYAVLFISAKLLFVNYSIYIDMFYPLLALILSALTQEFLLFYIHEKDARFIKKAFSSYLSRELLNKLANSEKALELGGEKKKLSILFSDIRNFTTISEEMNDPQKLIHLLNRYFTPMTQAVMDNKGMLDKYIGDAVMAFFNAPVDVENHAEAACRCALDMREKLAQLNKELENDGIEPIHIGIGINTGEAVVGNMGATKRFNYTIIGDSVNLASRLESKTKEYGVDIIISSYTYELVKELFICKDLGYTPIKGKRDEVKIYQLISDKNDDIITAKVE</sequence>
<dbReference type="PROSITE" id="PS50125">
    <property type="entry name" value="GUANYLATE_CYCLASE_2"/>
    <property type="match status" value="1"/>
</dbReference>
<evidence type="ECO:0000256" key="6">
    <source>
        <dbReference type="ARBA" id="ARBA00023136"/>
    </source>
</evidence>